<dbReference type="Gene3D" id="3.40.190.290">
    <property type="match status" value="1"/>
</dbReference>
<dbReference type="AlphaFoldDB" id="A0AA41YWG6"/>
<dbReference type="Pfam" id="PF00126">
    <property type="entry name" value="HTH_1"/>
    <property type="match status" value="1"/>
</dbReference>
<dbReference type="GO" id="GO:0043565">
    <property type="term" value="F:sequence-specific DNA binding"/>
    <property type="evidence" value="ECO:0007669"/>
    <property type="project" value="TreeGrafter"/>
</dbReference>
<name>A0AA41YWG6_9HYPH</name>
<dbReference type="InterPro" id="IPR036390">
    <property type="entry name" value="WH_DNA-bd_sf"/>
</dbReference>
<organism evidence="6 7">
    <name type="scientific">Lichenifustis flavocetrariae</name>
    <dbReference type="NCBI Taxonomy" id="2949735"/>
    <lineage>
        <taxon>Bacteria</taxon>
        <taxon>Pseudomonadati</taxon>
        <taxon>Pseudomonadota</taxon>
        <taxon>Alphaproteobacteria</taxon>
        <taxon>Hyphomicrobiales</taxon>
        <taxon>Lichenihabitantaceae</taxon>
        <taxon>Lichenifustis</taxon>
    </lineage>
</organism>
<evidence type="ECO:0000256" key="3">
    <source>
        <dbReference type="ARBA" id="ARBA00023125"/>
    </source>
</evidence>
<dbReference type="PANTHER" id="PTHR30537:SF3">
    <property type="entry name" value="TRANSCRIPTIONAL REGULATORY PROTEIN"/>
    <property type="match status" value="1"/>
</dbReference>
<sequence length="312" mass="33886">MLDWDDLRFFLAVARNSSLSSAAKSLHVAQSTVGRRLASLETSLGVRLLNRTPEGYVPTLAGDEVRKQAERVEAEALALERQVIGRDTRLAGLVRVTCSETIASNLIAPCLGTLHVPHPDIMIELIPNARELSLSMREADISVRLRQPEQHDLVVRRIGVAAFGLYASGDYLARHGDLDVRDGCPGHHLITQLDGIQDATQTDWLAELAPRARIAMQTSSHSAALAAAVQGGGLASLLRFRADREPGLIRLTVPPLPSLIPSAGIWLVVHKDNRETPRIRVTLDHITKWVRGLADRLDPAVPADIAIATGAK</sequence>
<dbReference type="Gene3D" id="1.10.10.10">
    <property type="entry name" value="Winged helix-like DNA-binding domain superfamily/Winged helix DNA-binding domain"/>
    <property type="match status" value="1"/>
</dbReference>
<dbReference type="RefSeq" id="WP_282584617.1">
    <property type="nucleotide sequence ID" value="NZ_JAMOIM010000005.1"/>
</dbReference>
<reference evidence="6" key="1">
    <citation type="submission" date="2022-05" db="EMBL/GenBank/DDBJ databases">
        <authorList>
            <person name="Pankratov T."/>
        </authorList>
    </citation>
    <scope>NUCLEOTIDE SEQUENCE</scope>
    <source>
        <strain evidence="6">BP6-180914</strain>
    </source>
</reference>
<keyword evidence="7" id="KW-1185">Reference proteome</keyword>
<feature type="domain" description="HTH lysR-type" evidence="5">
    <location>
        <begin position="2"/>
        <end position="59"/>
    </location>
</feature>
<keyword evidence="4" id="KW-0804">Transcription</keyword>
<dbReference type="GO" id="GO:0006351">
    <property type="term" value="P:DNA-templated transcription"/>
    <property type="evidence" value="ECO:0007669"/>
    <property type="project" value="TreeGrafter"/>
</dbReference>
<dbReference type="PROSITE" id="PS50931">
    <property type="entry name" value="HTH_LYSR"/>
    <property type="match status" value="1"/>
</dbReference>
<dbReference type="InterPro" id="IPR058163">
    <property type="entry name" value="LysR-type_TF_proteobact-type"/>
</dbReference>
<proteinExistence type="inferred from homology"/>
<protein>
    <submittedName>
        <fullName evidence="6">LysR family transcriptional regulator</fullName>
    </submittedName>
</protein>
<dbReference type="EMBL" id="JAMOIM010000005">
    <property type="protein sequence ID" value="MCW6508248.1"/>
    <property type="molecule type" value="Genomic_DNA"/>
</dbReference>
<evidence type="ECO:0000313" key="7">
    <source>
        <dbReference type="Proteomes" id="UP001165667"/>
    </source>
</evidence>
<dbReference type="PANTHER" id="PTHR30537">
    <property type="entry name" value="HTH-TYPE TRANSCRIPTIONAL REGULATOR"/>
    <property type="match status" value="1"/>
</dbReference>
<dbReference type="SUPFAM" id="SSF53850">
    <property type="entry name" value="Periplasmic binding protein-like II"/>
    <property type="match status" value="1"/>
</dbReference>
<evidence type="ECO:0000256" key="4">
    <source>
        <dbReference type="ARBA" id="ARBA00023163"/>
    </source>
</evidence>
<keyword evidence="2" id="KW-0805">Transcription regulation</keyword>
<dbReference type="PRINTS" id="PR00039">
    <property type="entry name" value="HTHLYSR"/>
</dbReference>
<keyword evidence="3" id="KW-0238">DNA-binding</keyword>
<dbReference type="Proteomes" id="UP001165667">
    <property type="component" value="Unassembled WGS sequence"/>
</dbReference>
<evidence type="ECO:0000256" key="2">
    <source>
        <dbReference type="ARBA" id="ARBA00023015"/>
    </source>
</evidence>
<comment type="caution">
    <text evidence="6">The sequence shown here is derived from an EMBL/GenBank/DDBJ whole genome shotgun (WGS) entry which is preliminary data.</text>
</comment>
<evidence type="ECO:0000259" key="5">
    <source>
        <dbReference type="PROSITE" id="PS50931"/>
    </source>
</evidence>
<comment type="similarity">
    <text evidence="1">Belongs to the LysR transcriptional regulatory family.</text>
</comment>
<gene>
    <name evidence="6" type="ORF">M8523_09460</name>
</gene>
<dbReference type="InterPro" id="IPR005119">
    <property type="entry name" value="LysR_subst-bd"/>
</dbReference>
<evidence type="ECO:0000313" key="6">
    <source>
        <dbReference type="EMBL" id="MCW6508248.1"/>
    </source>
</evidence>
<dbReference type="InterPro" id="IPR036388">
    <property type="entry name" value="WH-like_DNA-bd_sf"/>
</dbReference>
<evidence type="ECO:0000256" key="1">
    <source>
        <dbReference type="ARBA" id="ARBA00009437"/>
    </source>
</evidence>
<dbReference type="InterPro" id="IPR000847">
    <property type="entry name" value="LysR_HTH_N"/>
</dbReference>
<dbReference type="GO" id="GO:0003700">
    <property type="term" value="F:DNA-binding transcription factor activity"/>
    <property type="evidence" value="ECO:0007669"/>
    <property type="project" value="InterPro"/>
</dbReference>
<dbReference type="Pfam" id="PF03466">
    <property type="entry name" value="LysR_substrate"/>
    <property type="match status" value="1"/>
</dbReference>
<accession>A0AA41YWG6</accession>
<dbReference type="SUPFAM" id="SSF46785">
    <property type="entry name" value="Winged helix' DNA-binding domain"/>
    <property type="match status" value="1"/>
</dbReference>